<accession>A0A6N8UEK2</accession>
<dbReference type="Gene3D" id="1.10.287.130">
    <property type="match status" value="1"/>
</dbReference>
<dbReference type="PANTHER" id="PTHR45453">
    <property type="entry name" value="PHOSPHATE REGULON SENSOR PROTEIN PHOR"/>
    <property type="match status" value="1"/>
</dbReference>
<dbReference type="InterPro" id="IPR036890">
    <property type="entry name" value="HATPase_C_sf"/>
</dbReference>
<reference evidence="11 12" key="2">
    <citation type="submission" date="2020-01" db="EMBL/GenBank/DDBJ databases">
        <title>Clostridiaceae sp. nov. isolated from the gut of human by culturomics.</title>
        <authorList>
            <person name="Chang Y."/>
        </authorList>
    </citation>
    <scope>NUCLEOTIDE SEQUENCE [LARGE SCALE GENOMIC DNA]</scope>
    <source>
        <strain evidence="11 12">DONG20-135</strain>
    </source>
</reference>
<dbReference type="CDD" id="cd00082">
    <property type="entry name" value="HisKA"/>
    <property type="match status" value="1"/>
</dbReference>
<evidence type="ECO:0000256" key="8">
    <source>
        <dbReference type="ARBA" id="ARBA00023136"/>
    </source>
</evidence>
<evidence type="ECO:0000256" key="6">
    <source>
        <dbReference type="ARBA" id="ARBA00022777"/>
    </source>
</evidence>
<dbReference type="FunFam" id="1.10.287.130:FF:000001">
    <property type="entry name" value="Two-component sensor histidine kinase"/>
    <property type="match status" value="1"/>
</dbReference>
<keyword evidence="5" id="KW-0808">Transferase</keyword>
<dbReference type="InterPro" id="IPR003594">
    <property type="entry name" value="HATPase_dom"/>
</dbReference>
<dbReference type="InterPro" id="IPR036097">
    <property type="entry name" value="HisK_dim/P_sf"/>
</dbReference>
<gene>
    <name evidence="11" type="ORF">GSF08_07575</name>
</gene>
<dbReference type="PRINTS" id="PR00344">
    <property type="entry name" value="BCTRLSENSOR"/>
</dbReference>
<dbReference type="GO" id="GO:0004721">
    <property type="term" value="F:phosphoprotein phosphatase activity"/>
    <property type="evidence" value="ECO:0007669"/>
    <property type="project" value="TreeGrafter"/>
</dbReference>
<feature type="transmembrane region" description="Helical" evidence="9">
    <location>
        <begin position="7"/>
        <end position="23"/>
    </location>
</feature>
<dbReference type="SMART" id="SM00387">
    <property type="entry name" value="HATPase_c"/>
    <property type="match status" value="1"/>
</dbReference>
<dbReference type="InterPro" id="IPR003661">
    <property type="entry name" value="HisK_dim/P_dom"/>
</dbReference>
<evidence type="ECO:0000256" key="4">
    <source>
        <dbReference type="ARBA" id="ARBA00022553"/>
    </source>
</evidence>
<reference evidence="11 12" key="1">
    <citation type="submission" date="2019-12" db="EMBL/GenBank/DDBJ databases">
        <authorList>
            <person name="Yang R."/>
        </authorList>
    </citation>
    <scope>NUCLEOTIDE SEQUENCE [LARGE SCALE GENOMIC DNA]</scope>
    <source>
        <strain evidence="11 12">DONG20-135</strain>
    </source>
</reference>
<evidence type="ECO:0000259" key="10">
    <source>
        <dbReference type="PROSITE" id="PS50109"/>
    </source>
</evidence>
<dbReference type="InterPro" id="IPR004358">
    <property type="entry name" value="Sig_transdc_His_kin-like_C"/>
</dbReference>
<dbReference type="SMART" id="SM00388">
    <property type="entry name" value="HisKA"/>
    <property type="match status" value="1"/>
</dbReference>
<dbReference type="CDD" id="cd00075">
    <property type="entry name" value="HATPase"/>
    <property type="match status" value="1"/>
</dbReference>
<dbReference type="EMBL" id="WUUQ01000002">
    <property type="protein sequence ID" value="MXQ73797.1"/>
    <property type="molecule type" value="Genomic_DNA"/>
</dbReference>
<dbReference type="SUPFAM" id="SSF55874">
    <property type="entry name" value="ATPase domain of HSP90 chaperone/DNA topoisomerase II/histidine kinase"/>
    <property type="match status" value="1"/>
</dbReference>
<evidence type="ECO:0000256" key="9">
    <source>
        <dbReference type="SAM" id="Phobius"/>
    </source>
</evidence>
<dbReference type="PANTHER" id="PTHR45453:SF1">
    <property type="entry name" value="PHOSPHATE REGULON SENSOR PROTEIN PHOR"/>
    <property type="match status" value="1"/>
</dbReference>
<keyword evidence="4" id="KW-0597">Phosphoprotein</keyword>
<keyword evidence="9" id="KW-1133">Transmembrane helix</keyword>
<feature type="transmembrane region" description="Helical" evidence="9">
    <location>
        <begin position="29"/>
        <end position="46"/>
    </location>
</feature>
<dbReference type="FunFam" id="3.30.565.10:FF:000006">
    <property type="entry name" value="Sensor histidine kinase WalK"/>
    <property type="match status" value="1"/>
</dbReference>
<dbReference type="GO" id="GO:0016036">
    <property type="term" value="P:cellular response to phosphate starvation"/>
    <property type="evidence" value="ECO:0007669"/>
    <property type="project" value="TreeGrafter"/>
</dbReference>
<dbReference type="InterPro" id="IPR050351">
    <property type="entry name" value="BphY/WalK/GraS-like"/>
</dbReference>
<dbReference type="RefSeq" id="WP_160625206.1">
    <property type="nucleotide sequence ID" value="NZ_WUUQ01000002.1"/>
</dbReference>
<evidence type="ECO:0000313" key="11">
    <source>
        <dbReference type="EMBL" id="MXQ73797.1"/>
    </source>
</evidence>
<dbReference type="AlphaFoldDB" id="A0A6N8UEK2"/>
<feature type="domain" description="Histidine kinase" evidence="10">
    <location>
        <begin position="193"/>
        <end position="408"/>
    </location>
</feature>
<dbReference type="EC" id="2.7.13.3" evidence="3"/>
<evidence type="ECO:0000256" key="3">
    <source>
        <dbReference type="ARBA" id="ARBA00012438"/>
    </source>
</evidence>
<proteinExistence type="predicted"/>
<dbReference type="SUPFAM" id="SSF47384">
    <property type="entry name" value="Homodimeric domain of signal transducing histidine kinase"/>
    <property type="match status" value="1"/>
</dbReference>
<keyword evidence="6" id="KW-0418">Kinase</keyword>
<evidence type="ECO:0000256" key="1">
    <source>
        <dbReference type="ARBA" id="ARBA00000085"/>
    </source>
</evidence>
<dbReference type="Proteomes" id="UP000434036">
    <property type="component" value="Unassembled WGS sequence"/>
</dbReference>
<evidence type="ECO:0000313" key="12">
    <source>
        <dbReference type="Proteomes" id="UP000434036"/>
    </source>
</evidence>
<dbReference type="PROSITE" id="PS50109">
    <property type="entry name" value="HIS_KIN"/>
    <property type="match status" value="1"/>
</dbReference>
<keyword evidence="9" id="KW-0812">Transmembrane</keyword>
<evidence type="ECO:0000256" key="5">
    <source>
        <dbReference type="ARBA" id="ARBA00022679"/>
    </source>
</evidence>
<keyword evidence="7" id="KW-0902">Two-component regulatory system</keyword>
<dbReference type="GO" id="GO:0005886">
    <property type="term" value="C:plasma membrane"/>
    <property type="evidence" value="ECO:0007669"/>
    <property type="project" value="TreeGrafter"/>
</dbReference>
<dbReference type="InterPro" id="IPR005467">
    <property type="entry name" value="His_kinase_dom"/>
</dbReference>
<evidence type="ECO:0000256" key="2">
    <source>
        <dbReference type="ARBA" id="ARBA00004370"/>
    </source>
</evidence>
<evidence type="ECO:0000256" key="7">
    <source>
        <dbReference type="ARBA" id="ARBA00023012"/>
    </source>
</evidence>
<dbReference type="Pfam" id="PF02518">
    <property type="entry name" value="HATPase_c"/>
    <property type="match status" value="1"/>
</dbReference>
<dbReference type="Gene3D" id="3.30.565.10">
    <property type="entry name" value="Histidine kinase-like ATPase, C-terminal domain"/>
    <property type="match status" value="1"/>
</dbReference>
<keyword evidence="12" id="KW-1185">Reference proteome</keyword>
<dbReference type="Gene3D" id="3.30.450.20">
    <property type="entry name" value="PAS domain"/>
    <property type="match status" value="1"/>
</dbReference>
<comment type="caution">
    <text evidence="11">The sequence shown here is derived from an EMBL/GenBank/DDBJ whole genome shotgun (WGS) entry which is preliminary data.</text>
</comment>
<dbReference type="GO" id="GO:0000155">
    <property type="term" value="F:phosphorelay sensor kinase activity"/>
    <property type="evidence" value="ECO:0007669"/>
    <property type="project" value="InterPro"/>
</dbReference>
<comment type="subcellular location">
    <subcellularLocation>
        <location evidence="2">Membrane</location>
    </subcellularLocation>
</comment>
<protein>
    <recommendedName>
        <fullName evidence="3">histidine kinase</fullName>
        <ecNumber evidence="3">2.7.13.3</ecNumber>
    </recommendedName>
</protein>
<dbReference type="Pfam" id="PF00512">
    <property type="entry name" value="HisKA"/>
    <property type="match status" value="1"/>
</dbReference>
<organism evidence="11 12">
    <name type="scientific">Copranaerobaculum intestinale</name>
    <dbReference type="NCBI Taxonomy" id="2692629"/>
    <lineage>
        <taxon>Bacteria</taxon>
        <taxon>Bacillati</taxon>
        <taxon>Bacillota</taxon>
        <taxon>Erysipelotrichia</taxon>
        <taxon>Erysipelotrichales</taxon>
        <taxon>Erysipelotrichaceae</taxon>
        <taxon>Copranaerobaculum</taxon>
    </lineage>
</organism>
<comment type="catalytic activity">
    <reaction evidence="1">
        <text>ATP + protein L-histidine = ADP + protein N-phospho-L-histidine.</text>
        <dbReference type="EC" id="2.7.13.3"/>
    </reaction>
</comment>
<sequence>MKTETKVLLLLAAWICGISLQAYFAINDYVLITILVIGCGAIWFFSETKIEKEGRKESQDLMNQIRSTTNDAKMKKKQLLTMVQALPYPILMLDQFGKIVLYNTRMETFGSLTDIKGMTYLKNGFDKTIQEFLKDAFIFEKELNKQKRIRERDYELVSVPILSHDRFSGCLILIQDITRTLLGEKMQKRFIADASHELKTPIAAIRGMVEILNRDDFNDDAVQKDFLEQIEKEIMRLDLIVKDMLELSRMSISDPILDRHHVLLEELLNTAVKTMEPLAQEKKLVLKTDFGWCGQIFLDPQKFSQILVNLLSNAIKYSDHGTITVRTRGDDDYVIVTIQDEGVGMSDQQLDRIFERFYRVDSDRSRHTGGSGLGLAIVKSIVEAHGATIQVESKVNQGTAFHIKLKCI</sequence>
<name>A0A6N8UEK2_9FIRM</name>
<keyword evidence="8 9" id="KW-0472">Membrane</keyword>